<keyword evidence="2" id="KW-1185">Reference proteome</keyword>
<gene>
    <name evidence="1" type="ORF">FIBSPDRAFT_902427</name>
</gene>
<reference evidence="1 2" key="1">
    <citation type="journal article" date="2016" name="Mol. Biol. Evol.">
        <title>Comparative Genomics of Early-Diverging Mushroom-Forming Fungi Provides Insights into the Origins of Lignocellulose Decay Capabilities.</title>
        <authorList>
            <person name="Nagy L.G."/>
            <person name="Riley R."/>
            <person name="Tritt A."/>
            <person name="Adam C."/>
            <person name="Daum C."/>
            <person name="Floudas D."/>
            <person name="Sun H."/>
            <person name="Yadav J.S."/>
            <person name="Pangilinan J."/>
            <person name="Larsson K.H."/>
            <person name="Matsuura K."/>
            <person name="Barry K."/>
            <person name="Labutti K."/>
            <person name="Kuo R."/>
            <person name="Ohm R.A."/>
            <person name="Bhattacharya S.S."/>
            <person name="Shirouzu T."/>
            <person name="Yoshinaga Y."/>
            <person name="Martin F.M."/>
            <person name="Grigoriev I.V."/>
            <person name="Hibbett D.S."/>
        </authorList>
    </citation>
    <scope>NUCLEOTIDE SEQUENCE [LARGE SCALE GENOMIC DNA]</scope>
    <source>
        <strain evidence="1 2">CBS 109695</strain>
    </source>
</reference>
<sequence>MPIPSLIIDHHYTSLHSRIPFFNALAGPAMGPLFFSGLQRPVVIHTGSAVNECERYCKVVGAGMVSDIWVQRPECCVGCSFGSSAHLASEIFPIHRRFKIRGQTLLANLRFQACLLGATKYYVDCGGDY</sequence>
<organism evidence="1 2">
    <name type="scientific">Athelia psychrophila</name>
    <dbReference type="NCBI Taxonomy" id="1759441"/>
    <lineage>
        <taxon>Eukaryota</taxon>
        <taxon>Fungi</taxon>
        <taxon>Dikarya</taxon>
        <taxon>Basidiomycota</taxon>
        <taxon>Agaricomycotina</taxon>
        <taxon>Agaricomycetes</taxon>
        <taxon>Agaricomycetidae</taxon>
        <taxon>Atheliales</taxon>
        <taxon>Atheliaceae</taxon>
        <taxon>Athelia</taxon>
    </lineage>
</organism>
<dbReference type="Proteomes" id="UP000076532">
    <property type="component" value="Unassembled WGS sequence"/>
</dbReference>
<proteinExistence type="predicted"/>
<protein>
    <submittedName>
        <fullName evidence="1">Uncharacterized protein</fullName>
    </submittedName>
</protein>
<name>A0A167X8Z2_9AGAM</name>
<evidence type="ECO:0000313" key="2">
    <source>
        <dbReference type="Proteomes" id="UP000076532"/>
    </source>
</evidence>
<dbReference type="EMBL" id="KV417767">
    <property type="protein sequence ID" value="KZP06954.1"/>
    <property type="molecule type" value="Genomic_DNA"/>
</dbReference>
<evidence type="ECO:0000313" key="1">
    <source>
        <dbReference type="EMBL" id="KZP06954.1"/>
    </source>
</evidence>
<accession>A0A167X8Z2</accession>
<dbReference type="AlphaFoldDB" id="A0A167X8Z2"/>